<evidence type="ECO:0000256" key="5">
    <source>
        <dbReference type="ARBA" id="ARBA00023242"/>
    </source>
</evidence>
<dbReference type="AlphaFoldDB" id="A0AAN9F143"/>
<organism evidence="8 9">
    <name type="scientific">Crotalaria pallida</name>
    <name type="common">Smooth rattlebox</name>
    <name type="synonym">Crotalaria striata</name>
    <dbReference type="NCBI Taxonomy" id="3830"/>
    <lineage>
        <taxon>Eukaryota</taxon>
        <taxon>Viridiplantae</taxon>
        <taxon>Streptophyta</taxon>
        <taxon>Embryophyta</taxon>
        <taxon>Tracheophyta</taxon>
        <taxon>Spermatophyta</taxon>
        <taxon>Magnoliopsida</taxon>
        <taxon>eudicotyledons</taxon>
        <taxon>Gunneridae</taxon>
        <taxon>Pentapetalae</taxon>
        <taxon>rosids</taxon>
        <taxon>fabids</taxon>
        <taxon>Fabales</taxon>
        <taxon>Fabaceae</taxon>
        <taxon>Papilionoideae</taxon>
        <taxon>50 kb inversion clade</taxon>
        <taxon>genistoids sensu lato</taxon>
        <taxon>core genistoids</taxon>
        <taxon>Crotalarieae</taxon>
        <taxon>Crotalaria</taxon>
    </lineage>
</organism>
<dbReference type="InterPro" id="IPR001005">
    <property type="entry name" value="SANT/Myb"/>
</dbReference>
<name>A0AAN9F143_CROPI</name>
<dbReference type="GO" id="GO:0003677">
    <property type="term" value="F:DNA binding"/>
    <property type="evidence" value="ECO:0007669"/>
    <property type="project" value="UniProtKB-KW"/>
</dbReference>
<protein>
    <recommendedName>
        <fullName evidence="7">Myb-like domain-containing protein</fullName>
    </recommendedName>
</protein>
<dbReference type="PANTHER" id="PTHR44191">
    <property type="entry name" value="TRANSCRIPTION FACTOR KUA1"/>
    <property type="match status" value="1"/>
</dbReference>
<keyword evidence="4" id="KW-0804">Transcription</keyword>
<dbReference type="InterPro" id="IPR009057">
    <property type="entry name" value="Homeodomain-like_sf"/>
</dbReference>
<dbReference type="InterPro" id="IPR052245">
    <property type="entry name" value="Plant_Stress_Dev_TF"/>
</dbReference>
<dbReference type="SUPFAM" id="SSF46689">
    <property type="entry name" value="Homeodomain-like"/>
    <property type="match status" value="1"/>
</dbReference>
<feature type="compositionally biased region" description="Polar residues" evidence="6">
    <location>
        <begin position="211"/>
        <end position="221"/>
    </location>
</feature>
<dbReference type="CDD" id="cd00167">
    <property type="entry name" value="SANT"/>
    <property type="match status" value="1"/>
</dbReference>
<evidence type="ECO:0000256" key="2">
    <source>
        <dbReference type="ARBA" id="ARBA00023015"/>
    </source>
</evidence>
<dbReference type="InterPro" id="IPR006447">
    <property type="entry name" value="Myb_dom_plants"/>
</dbReference>
<sequence length="303" mass="34317">MVSPIHEAVVRKYEIRSLHHRVGSSHRTHSRSLLPSSMVEQHTPPAVPVLVQVPTTPSMIQEHTLPVRISQKRIHYSKDEHRVFLEGINKFSKGEWISISKYLFPSKTPSQITTHAQKCFIRQATCTARKKRKNIHDILTSDHVVVPYGFDSQSCLPWYIVTQQQQQTFDHAVALYDGDCQNCLPCDIATQHQQGLQQEEQAAAPQIDLNRPSTSNNFLSSQHRKNGRGISDINIEEEVGESQLMHYFNTIPPLSDSELEDNQFSLLLNDLLADLHSTPPTTTNKNNLPHYQIDDACGGISDK</sequence>
<evidence type="ECO:0000256" key="3">
    <source>
        <dbReference type="ARBA" id="ARBA00023125"/>
    </source>
</evidence>
<dbReference type="Gene3D" id="1.10.10.60">
    <property type="entry name" value="Homeodomain-like"/>
    <property type="match status" value="1"/>
</dbReference>
<dbReference type="Proteomes" id="UP001372338">
    <property type="component" value="Unassembled WGS sequence"/>
</dbReference>
<dbReference type="EMBL" id="JAYWIO010000004">
    <property type="protein sequence ID" value="KAK7267767.1"/>
    <property type="molecule type" value="Genomic_DNA"/>
</dbReference>
<comment type="subcellular location">
    <subcellularLocation>
        <location evidence="1">Nucleus</location>
    </subcellularLocation>
</comment>
<accession>A0AAN9F143</accession>
<dbReference type="SMART" id="SM00717">
    <property type="entry name" value="SANT"/>
    <property type="match status" value="1"/>
</dbReference>
<dbReference type="PANTHER" id="PTHR44191:SF62">
    <property type="entry name" value="OS04G0341900 PROTEIN"/>
    <property type="match status" value="1"/>
</dbReference>
<dbReference type="NCBIfam" id="TIGR01557">
    <property type="entry name" value="myb_SHAQKYF"/>
    <property type="match status" value="1"/>
</dbReference>
<keyword evidence="5" id="KW-0539">Nucleus</keyword>
<evidence type="ECO:0000256" key="6">
    <source>
        <dbReference type="SAM" id="MobiDB-lite"/>
    </source>
</evidence>
<keyword evidence="2" id="KW-0805">Transcription regulation</keyword>
<proteinExistence type="predicted"/>
<evidence type="ECO:0000313" key="9">
    <source>
        <dbReference type="Proteomes" id="UP001372338"/>
    </source>
</evidence>
<keyword evidence="9" id="KW-1185">Reference proteome</keyword>
<feature type="region of interest" description="Disordered" evidence="6">
    <location>
        <begin position="209"/>
        <end position="231"/>
    </location>
</feature>
<evidence type="ECO:0000313" key="8">
    <source>
        <dbReference type="EMBL" id="KAK7267767.1"/>
    </source>
</evidence>
<keyword evidence="3" id="KW-0238">DNA-binding</keyword>
<dbReference type="GO" id="GO:0006355">
    <property type="term" value="P:regulation of DNA-templated transcription"/>
    <property type="evidence" value="ECO:0007669"/>
    <property type="project" value="UniProtKB-ARBA"/>
</dbReference>
<reference evidence="8 9" key="1">
    <citation type="submission" date="2024-01" db="EMBL/GenBank/DDBJ databases">
        <title>The genomes of 5 underutilized Papilionoideae crops provide insights into root nodulation and disease resistanc.</title>
        <authorList>
            <person name="Yuan L."/>
        </authorList>
    </citation>
    <scope>NUCLEOTIDE SEQUENCE [LARGE SCALE GENOMIC DNA]</scope>
    <source>
        <strain evidence="8">ZHUSHIDOU_FW_LH</strain>
        <tissue evidence="8">Leaf</tissue>
    </source>
</reference>
<comment type="caution">
    <text evidence="8">The sequence shown here is derived from an EMBL/GenBank/DDBJ whole genome shotgun (WGS) entry which is preliminary data.</text>
</comment>
<evidence type="ECO:0000259" key="7">
    <source>
        <dbReference type="SMART" id="SM00717"/>
    </source>
</evidence>
<evidence type="ECO:0000256" key="4">
    <source>
        <dbReference type="ARBA" id="ARBA00023163"/>
    </source>
</evidence>
<gene>
    <name evidence="8" type="ORF">RIF29_20446</name>
</gene>
<evidence type="ECO:0000256" key="1">
    <source>
        <dbReference type="ARBA" id="ARBA00004123"/>
    </source>
</evidence>
<feature type="domain" description="Myb-like" evidence="7">
    <location>
        <begin position="72"/>
        <end position="122"/>
    </location>
</feature>
<dbReference type="GO" id="GO:0005634">
    <property type="term" value="C:nucleus"/>
    <property type="evidence" value="ECO:0007669"/>
    <property type="project" value="UniProtKB-SubCell"/>
</dbReference>